<dbReference type="OMA" id="FRWITEM"/>
<proteinExistence type="inferred from homology"/>
<protein>
    <recommendedName>
        <fullName evidence="3">Glycerophosphocholine acyltransferase 1</fullName>
    </recommendedName>
</protein>
<comment type="similarity">
    <text evidence="2">Belongs to the GPC1 family.</text>
</comment>
<reference evidence="15 16" key="1">
    <citation type="journal article" date="2011" name="Science">
        <title>The Selaginella genome identifies genetic changes associated with the evolution of vascular plants.</title>
        <authorList>
            <person name="Banks J.A."/>
            <person name="Nishiyama T."/>
            <person name="Hasebe M."/>
            <person name="Bowman J.L."/>
            <person name="Gribskov M."/>
            <person name="dePamphilis C."/>
            <person name="Albert V.A."/>
            <person name="Aono N."/>
            <person name="Aoyama T."/>
            <person name="Ambrose B.A."/>
            <person name="Ashton N.W."/>
            <person name="Axtell M.J."/>
            <person name="Barker E."/>
            <person name="Barker M.S."/>
            <person name="Bennetzen J.L."/>
            <person name="Bonawitz N.D."/>
            <person name="Chapple C."/>
            <person name="Cheng C."/>
            <person name="Correa L.G."/>
            <person name="Dacre M."/>
            <person name="DeBarry J."/>
            <person name="Dreyer I."/>
            <person name="Elias M."/>
            <person name="Engstrom E.M."/>
            <person name="Estelle M."/>
            <person name="Feng L."/>
            <person name="Finet C."/>
            <person name="Floyd S.K."/>
            <person name="Frommer W.B."/>
            <person name="Fujita T."/>
            <person name="Gramzow L."/>
            <person name="Gutensohn M."/>
            <person name="Harholt J."/>
            <person name="Hattori M."/>
            <person name="Heyl A."/>
            <person name="Hirai T."/>
            <person name="Hiwatashi Y."/>
            <person name="Ishikawa M."/>
            <person name="Iwata M."/>
            <person name="Karol K.G."/>
            <person name="Koehler B."/>
            <person name="Kolukisaoglu U."/>
            <person name="Kubo M."/>
            <person name="Kurata T."/>
            <person name="Lalonde S."/>
            <person name="Li K."/>
            <person name="Li Y."/>
            <person name="Litt A."/>
            <person name="Lyons E."/>
            <person name="Manning G."/>
            <person name="Maruyama T."/>
            <person name="Michael T.P."/>
            <person name="Mikami K."/>
            <person name="Miyazaki S."/>
            <person name="Morinaga S."/>
            <person name="Murata T."/>
            <person name="Mueller-Roeber B."/>
            <person name="Nelson D.R."/>
            <person name="Obara M."/>
            <person name="Oguri Y."/>
            <person name="Olmstead R.G."/>
            <person name="Onodera N."/>
            <person name="Petersen B.L."/>
            <person name="Pils B."/>
            <person name="Prigge M."/>
            <person name="Rensing S.A."/>
            <person name="Riano-Pachon D.M."/>
            <person name="Roberts A.W."/>
            <person name="Sato Y."/>
            <person name="Scheller H.V."/>
            <person name="Schulz B."/>
            <person name="Schulz C."/>
            <person name="Shakirov E.V."/>
            <person name="Shibagaki N."/>
            <person name="Shinohara N."/>
            <person name="Shippen D.E."/>
            <person name="Soerensen I."/>
            <person name="Sotooka R."/>
            <person name="Sugimoto N."/>
            <person name="Sugita M."/>
            <person name="Sumikawa N."/>
            <person name="Tanurdzic M."/>
            <person name="Theissen G."/>
            <person name="Ulvskov P."/>
            <person name="Wakazuki S."/>
            <person name="Weng J.K."/>
            <person name="Willats W.W."/>
            <person name="Wipf D."/>
            <person name="Wolf P.G."/>
            <person name="Yang L."/>
            <person name="Zimmer A.D."/>
            <person name="Zhu Q."/>
            <person name="Mitros T."/>
            <person name="Hellsten U."/>
            <person name="Loque D."/>
            <person name="Otillar R."/>
            <person name="Salamov A."/>
            <person name="Schmutz J."/>
            <person name="Shapiro H."/>
            <person name="Lindquist E."/>
            <person name="Lucas S."/>
            <person name="Rokhsar D."/>
            <person name="Grigoriev I.V."/>
        </authorList>
    </citation>
    <scope>NUCLEOTIDE SEQUENCE [LARGE SCALE GENOMIC DNA]</scope>
</reference>
<dbReference type="eggNOG" id="KOG2895">
    <property type="taxonomic scope" value="Eukaryota"/>
</dbReference>
<keyword evidence="11" id="KW-1208">Phospholipid metabolism</keyword>
<dbReference type="FunCoup" id="D8SRF4">
    <property type="interactions" value="485"/>
</dbReference>
<dbReference type="PANTHER" id="PTHR31201:SF1">
    <property type="entry name" value="GLYCEROPHOSPHOCHOLINE ACYLTRANSFERASE 1"/>
    <property type="match status" value="1"/>
</dbReference>
<evidence type="ECO:0000256" key="13">
    <source>
        <dbReference type="SAM" id="MobiDB-lite"/>
    </source>
</evidence>
<evidence type="ECO:0000256" key="2">
    <source>
        <dbReference type="ARBA" id="ARBA00006675"/>
    </source>
</evidence>
<evidence type="ECO:0000256" key="12">
    <source>
        <dbReference type="ARBA" id="ARBA00023315"/>
    </source>
</evidence>
<evidence type="ECO:0000256" key="7">
    <source>
        <dbReference type="ARBA" id="ARBA00022989"/>
    </source>
</evidence>
<evidence type="ECO:0000256" key="4">
    <source>
        <dbReference type="ARBA" id="ARBA00022516"/>
    </source>
</evidence>
<evidence type="ECO:0000256" key="8">
    <source>
        <dbReference type="ARBA" id="ARBA00023098"/>
    </source>
</evidence>
<dbReference type="HOGENOM" id="CLU_018994_3_2_1"/>
<evidence type="ECO:0000256" key="14">
    <source>
        <dbReference type="SAM" id="Phobius"/>
    </source>
</evidence>
<evidence type="ECO:0000256" key="11">
    <source>
        <dbReference type="ARBA" id="ARBA00023264"/>
    </source>
</evidence>
<organism evidence="16">
    <name type="scientific">Selaginella moellendorffii</name>
    <name type="common">Spikemoss</name>
    <dbReference type="NCBI Taxonomy" id="88036"/>
    <lineage>
        <taxon>Eukaryota</taxon>
        <taxon>Viridiplantae</taxon>
        <taxon>Streptophyta</taxon>
        <taxon>Embryophyta</taxon>
        <taxon>Tracheophyta</taxon>
        <taxon>Lycopodiopsida</taxon>
        <taxon>Selaginellales</taxon>
        <taxon>Selaginellaceae</taxon>
        <taxon>Selaginella</taxon>
    </lineage>
</organism>
<sequence length="435" mass="49696">MAPDDDAGSPKLAAARRSEVAARFLSERASIISRRADEHEQLLNKVTYCIGVFCFGTVCYVMGSRPHEIPYLYCLFFLGIAPLRWIYYRTRKWHYYLLDFCYYANVIFMAMLLVFPNNEKLFMVCFSFSEGPLAWALIVWRCSLVFSSIDKIISVLIHLLPGKFHSTVFFIIRWWDPITYPHHSLDATGPWPAWPLVHDNRALWTWLFFVPLIAYSVWQALYLLIVNVLRKQRLLRDPEVMTSFRELSRKAARANNIWWWLSGLLGERNRVVMYAAIQAAFTVATMALTVPMFKSYRLHVLFELFKAAVAVWNGGKWLFDVMPRQMEKKKTGKVYSKAKTESSPENPSKNVISIQEESSGGTAPRGLLSTNCNGSVSSVSSEEKKAICSLCQQLSSRKFELQKAVEEATSSVRDLGLEPALFSRIKPTDAISCAS</sequence>
<feature type="transmembrane region" description="Helical" evidence="14">
    <location>
        <begin position="271"/>
        <end position="293"/>
    </location>
</feature>
<dbReference type="InterPro" id="IPR021261">
    <property type="entry name" value="GPCAT"/>
</dbReference>
<accession>D8SRF4</accession>
<keyword evidence="4" id="KW-0444">Lipid biosynthesis</keyword>
<gene>
    <name evidence="15" type="ORF">SELMODRAFT_424924</name>
</gene>
<dbReference type="Proteomes" id="UP000001514">
    <property type="component" value="Unassembled WGS sequence"/>
</dbReference>
<dbReference type="Pfam" id="PF10998">
    <property type="entry name" value="DUF2838"/>
    <property type="match status" value="1"/>
</dbReference>
<dbReference type="GO" id="GO:0016746">
    <property type="term" value="F:acyltransferase activity"/>
    <property type="evidence" value="ECO:0007669"/>
    <property type="project" value="UniProtKB-KW"/>
</dbReference>
<evidence type="ECO:0000256" key="10">
    <source>
        <dbReference type="ARBA" id="ARBA00023209"/>
    </source>
</evidence>
<keyword evidence="7 14" id="KW-1133">Transmembrane helix</keyword>
<evidence type="ECO:0000256" key="1">
    <source>
        <dbReference type="ARBA" id="ARBA00004141"/>
    </source>
</evidence>
<dbReference type="KEGG" id="smo:SELMODRAFT_424924"/>
<name>D8SRF4_SELML</name>
<evidence type="ECO:0000256" key="9">
    <source>
        <dbReference type="ARBA" id="ARBA00023136"/>
    </source>
</evidence>
<feature type="transmembrane region" description="Helical" evidence="14">
    <location>
        <begin position="203"/>
        <end position="226"/>
    </location>
</feature>
<feature type="transmembrane region" description="Helical" evidence="14">
    <location>
        <begin position="152"/>
        <end position="175"/>
    </location>
</feature>
<evidence type="ECO:0000256" key="3">
    <source>
        <dbReference type="ARBA" id="ARBA00019082"/>
    </source>
</evidence>
<keyword evidence="16" id="KW-1185">Reference proteome</keyword>
<evidence type="ECO:0000313" key="16">
    <source>
        <dbReference type="Proteomes" id="UP000001514"/>
    </source>
</evidence>
<feature type="region of interest" description="Disordered" evidence="13">
    <location>
        <begin position="332"/>
        <end position="366"/>
    </location>
</feature>
<dbReference type="GO" id="GO:0006656">
    <property type="term" value="P:phosphatidylcholine biosynthetic process"/>
    <property type="evidence" value="ECO:0000318"/>
    <property type="project" value="GO_Central"/>
</dbReference>
<comment type="subcellular location">
    <subcellularLocation>
        <location evidence="1">Membrane</location>
        <topology evidence="1">Multi-pass membrane protein</topology>
    </subcellularLocation>
</comment>
<dbReference type="Gramene" id="EFJ13134">
    <property type="protein sequence ID" value="EFJ13134"/>
    <property type="gene ID" value="SELMODRAFT_424924"/>
</dbReference>
<evidence type="ECO:0000313" key="15">
    <source>
        <dbReference type="EMBL" id="EFJ13134.1"/>
    </source>
</evidence>
<keyword evidence="12" id="KW-0012">Acyltransferase</keyword>
<keyword evidence="8" id="KW-0443">Lipid metabolism</keyword>
<dbReference type="GO" id="GO:0016020">
    <property type="term" value="C:membrane"/>
    <property type="evidence" value="ECO:0007669"/>
    <property type="project" value="UniProtKB-SubCell"/>
</dbReference>
<feature type="transmembrane region" description="Helical" evidence="14">
    <location>
        <begin position="42"/>
        <end position="63"/>
    </location>
</feature>
<dbReference type="PANTHER" id="PTHR31201">
    <property type="entry name" value="OS01G0585100 PROTEIN"/>
    <property type="match status" value="1"/>
</dbReference>
<keyword evidence="6 14" id="KW-0812">Transmembrane</keyword>
<feature type="transmembrane region" description="Helical" evidence="14">
    <location>
        <begin position="69"/>
        <end position="88"/>
    </location>
</feature>
<dbReference type="AlphaFoldDB" id="D8SRF4"/>
<keyword evidence="5" id="KW-0808">Transferase</keyword>
<keyword evidence="10" id="KW-0594">Phospholipid biosynthesis</keyword>
<evidence type="ECO:0000256" key="6">
    <source>
        <dbReference type="ARBA" id="ARBA00022692"/>
    </source>
</evidence>
<dbReference type="InParanoid" id="D8SRF4"/>
<evidence type="ECO:0000256" key="5">
    <source>
        <dbReference type="ARBA" id="ARBA00022679"/>
    </source>
</evidence>
<feature type="transmembrane region" description="Helical" evidence="14">
    <location>
        <begin position="121"/>
        <end position="140"/>
    </location>
</feature>
<dbReference type="EMBL" id="GL377635">
    <property type="protein sequence ID" value="EFJ13134.1"/>
    <property type="molecule type" value="Genomic_DNA"/>
</dbReference>
<feature type="transmembrane region" description="Helical" evidence="14">
    <location>
        <begin position="95"/>
        <end position="115"/>
    </location>
</feature>
<keyword evidence="9 14" id="KW-0472">Membrane</keyword>
<feature type="compositionally biased region" description="Polar residues" evidence="13">
    <location>
        <begin position="341"/>
        <end position="361"/>
    </location>
</feature>